<evidence type="ECO:0000256" key="9">
    <source>
        <dbReference type="SAM" id="SignalP"/>
    </source>
</evidence>
<feature type="domain" description="TonB-dependent receptor plug" evidence="10">
    <location>
        <begin position="121"/>
        <end position="232"/>
    </location>
</feature>
<dbReference type="Pfam" id="PF13715">
    <property type="entry name" value="CarbopepD_reg_2"/>
    <property type="match status" value="1"/>
</dbReference>
<evidence type="ECO:0000256" key="2">
    <source>
        <dbReference type="ARBA" id="ARBA00022448"/>
    </source>
</evidence>
<dbReference type="PROSITE" id="PS52016">
    <property type="entry name" value="TONB_DEPENDENT_REC_3"/>
    <property type="match status" value="1"/>
</dbReference>
<dbReference type="GO" id="GO:0015344">
    <property type="term" value="F:siderophore uptake transmembrane transporter activity"/>
    <property type="evidence" value="ECO:0007669"/>
    <property type="project" value="TreeGrafter"/>
</dbReference>
<feature type="signal peptide" evidence="9">
    <location>
        <begin position="1"/>
        <end position="22"/>
    </location>
</feature>
<protein>
    <submittedName>
        <fullName evidence="11">TonB-linked SusC/RagA family outer membrane protein</fullName>
    </submittedName>
</protein>
<proteinExistence type="inferred from homology"/>
<dbReference type="Proteomes" id="UP000245535">
    <property type="component" value="Unassembled WGS sequence"/>
</dbReference>
<gene>
    <name evidence="11" type="ORF">BC781_101194</name>
</gene>
<dbReference type="SUPFAM" id="SSF49464">
    <property type="entry name" value="Carboxypeptidase regulatory domain-like"/>
    <property type="match status" value="1"/>
</dbReference>
<evidence type="ECO:0000256" key="8">
    <source>
        <dbReference type="PROSITE-ProRule" id="PRU01360"/>
    </source>
</evidence>
<dbReference type="InterPro" id="IPR023996">
    <property type="entry name" value="TonB-dep_OMP_SusC/RagA"/>
</dbReference>
<organism evidence="11 12">
    <name type="scientific">Sediminitomix flava</name>
    <dbReference type="NCBI Taxonomy" id="379075"/>
    <lineage>
        <taxon>Bacteria</taxon>
        <taxon>Pseudomonadati</taxon>
        <taxon>Bacteroidota</taxon>
        <taxon>Cytophagia</taxon>
        <taxon>Cytophagales</taxon>
        <taxon>Flammeovirgaceae</taxon>
        <taxon>Sediminitomix</taxon>
    </lineage>
</organism>
<dbReference type="Gene3D" id="2.60.40.1120">
    <property type="entry name" value="Carboxypeptidase-like, regulatory domain"/>
    <property type="match status" value="1"/>
</dbReference>
<comment type="subcellular location">
    <subcellularLocation>
        <location evidence="1 8">Cell outer membrane</location>
        <topology evidence="1 8">Multi-pass membrane protein</topology>
    </subcellularLocation>
</comment>
<keyword evidence="2 8" id="KW-0813">Transport</keyword>
<accession>A0A315ZG63</accession>
<dbReference type="OrthoDB" id="9768177at2"/>
<evidence type="ECO:0000256" key="6">
    <source>
        <dbReference type="ARBA" id="ARBA00023136"/>
    </source>
</evidence>
<dbReference type="PANTHER" id="PTHR30069:SF29">
    <property type="entry name" value="HEMOGLOBIN AND HEMOGLOBIN-HAPTOGLOBIN-BINDING PROTEIN 1-RELATED"/>
    <property type="match status" value="1"/>
</dbReference>
<dbReference type="InterPro" id="IPR008969">
    <property type="entry name" value="CarboxyPept-like_regulatory"/>
</dbReference>
<evidence type="ECO:0000256" key="1">
    <source>
        <dbReference type="ARBA" id="ARBA00004571"/>
    </source>
</evidence>
<comment type="similarity">
    <text evidence="8">Belongs to the TonB-dependent receptor family.</text>
</comment>
<dbReference type="RefSeq" id="WP_109615381.1">
    <property type="nucleotide sequence ID" value="NZ_QGDO01000001.1"/>
</dbReference>
<feature type="chain" id="PRO_5016419136" evidence="9">
    <location>
        <begin position="23"/>
        <end position="1020"/>
    </location>
</feature>
<keyword evidence="7 8" id="KW-0998">Cell outer membrane</keyword>
<dbReference type="NCBIfam" id="TIGR04056">
    <property type="entry name" value="OMP_RagA_SusC"/>
    <property type="match status" value="1"/>
</dbReference>
<evidence type="ECO:0000313" key="11">
    <source>
        <dbReference type="EMBL" id="PWJ43848.1"/>
    </source>
</evidence>
<dbReference type="GO" id="GO:0009279">
    <property type="term" value="C:cell outer membrane"/>
    <property type="evidence" value="ECO:0007669"/>
    <property type="project" value="UniProtKB-SubCell"/>
</dbReference>
<dbReference type="GO" id="GO:0044718">
    <property type="term" value="P:siderophore transmembrane transport"/>
    <property type="evidence" value="ECO:0007669"/>
    <property type="project" value="TreeGrafter"/>
</dbReference>
<dbReference type="EMBL" id="QGDO01000001">
    <property type="protein sequence ID" value="PWJ43848.1"/>
    <property type="molecule type" value="Genomic_DNA"/>
</dbReference>
<sequence>MRGQFFSGVVTLLLLLANMSLAQQQVISGNVTDATDQSPLIGVNVLLKGAAGVGTVTDFDGNYKLVLPTGTQDPVLAFSMVGYKTKDVSIVNQSILNVSLEANYEELEEVVVTAFGIEHEKKTLNYTVQQVDGADLVQSGKQNIAETLSGKVAGVQITQASGSPGAASQILIRGVTSLSDDRDNQPLIVIDGLPVVGGGGILDVNMNDVETLNVLKGAAATALYGIDASQGAIVITTKSGKNGQTRVNFSTSHTIDQPLRIAPRQEMYMQGVNGIYNDAVFSSWGAMFLEGDQIYSDNTSDFFQDGLMQKYDLSVSGGSEKTTFYTSVNVLDQTGVVPTEHYQRIGLLAKGTIKMSERVSFNTSLNYVKSNTTRLAASMFTIYNWPLNNNMSDYLFPNGEKKWLIDQELQFQGIENPYWIKDNNFNVSESDRLIGQVSASWKPIKELDLTYRVGTDIINSYSRRLRMPLTAGILGGSISDSDRFTSRTNSTFNITFDKKFAHKVRVTALVGNNVELTNTRSTSFSGVDFLNPDFISLENFNATDKRYSQYLSNRIRAGVYTDVKVDYDGYAFIGASYRNDWSSSLPEKNNPFNYPSFSAGFIFSEVFAPNSNVLSFGKLMANWARVGKDANPHSTTAVLEPYPGYGGGYKYDYYAGNPDLMPEITESWEIGLDTRFFNGKIGANVALYDMTSINQIMRTRVTPASGWIMQTFNAGSIKNRGWEIILDQKTDFSPHFNWSTQLNFSRNKSTLVELPSHMSEMIVTAGQVLGTAKPATQPGYPVQGITGSTYIRNEDGRIVVDENGYPRIGAYLKDENGDYVLEEDGSRAVDYSNQYLGNREPDWQIGLTNDFKYKGWSLGFMFHFRKGGDVINATASSMYSNGTHKNLEQYRNHGIVIDGVVEQADGTFAENTKEILMDREYFSQNFLLAGENFVEDASWVRLDYIKLGYQLPLNLVEKMGMKNLELSFTARNLGLWTKYSGADPNTIYGSASTGGGGTNGVDYYGVPSIRSFSFNLNATF</sequence>
<keyword evidence="3 8" id="KW-1134">Transmembrane beta strand</keyword>
<dbReference type="Gene3D" id="2.170.130.10">
    <property type="entry name" value="TonB-dependent receptor, plug domain"/>
    <property type="match status" value="1"/>
</dbReference>
<dbReference type="AlphaFoldDB" id="A0A315ZG63"/>
<dbReference type="InterPro" id="IPR036942">
    <property type="entry name" value="Beta-barrel_TonB_sf"/>
</dbReference>
<comment type="caution">
    <text evidence="11">The sequence shown here is derived from an EMBL/GenBank/DDBJ whole genome shotgun (WGS) entry which is preliminary data.</text>
</comment>
<evidence type="ECO:0000256" key="7">
    <source>
        <dbReference type="ARBA" id="ARBA00023237"/>
    </source>
</evidence>
<name>A0A315ZG63_SEDFL</name>
<keyword evidence="6 8" id="KW-0472">Membrane</keyword>
<dbReference type="InterPro" id="IPR039426">
    <property type="entry name" value="TonB-dep_rcpt-like"/>
</dbReference>
<dbReference type="InterPro" id="IPR012910">
    <property type="entry name" value="Plug_dom"/>
</dbReference>
<dbReference type="PANTHER" id="PTHR30069">
    <property type="entry name" value="TONB-DEPENDENT OUTER MEMBRANE RECEPTOR"/>
    <property type="match status" value="1"/>
</dbReference>
<dbReference type="Gene3D" id="2.40.170.20">
    <property type="entry name" value="TonB-dependent receptor, beta-barrel domain"/>
    <property type="match status" value="1"/>
</dbReference>
<dbReference type="InterPro" id="IPR037066">
    <property type="entry name" value="Plug_dom_sf"/>
</dbReference>
<evidence type="ECO:0000256" key="4">
    <source>
        <dbReference type="ARBA" id="ARBA00022692"/>
    </source>
</evidence>
<evidence type="ECO:0000313" key="12">
    <source>
        <dbReference type="Proteomes" id="UP000245535"/>
    </source>
</evidence>
<evidence type="ECO:0000256" key="5">
    <source>
        <dbReference type="ARBA" id="ARBA00022729"/>
    </source>
</evidence>
<dbReference type="Pfam" id="PF07715">
    <property type="entry name" value="Plug"/>
    <property type="match status" value="1"/>
</dbReference>
<reference evidence="11 12" key="1">
    <citation type="submission" date="2018-03" db="EMBL/GenBank/DDBJ databases">
        <title>Genomic Encyclopedia of Archaeal and Bacterial Type Strains, Phase II (KMG-II): from individual species to whole genera.</title>
        <authorList>
            <person name="Goeker M."/>
        </authorList>
    </citation>
    <scope>NUCLEOTIDE SEQUENCE [LARGE SCALE GENOMIC DNA]</scope>
    <source>
        <strain evidence="11 12">DSM 28229</strain>
    </source>
</reference>
<dbReference type="SUPFAM" id="SSF56935">
    <property type="entry name" value="Porins"/>
    <property type="match status" value="1"/>
</dbReference>
<keyword evidence="4 8" id="KW-0812">Transmembrane</keyword>
<evidence type="ECO:0000256" key="3">
    <source>
        <dbReference type="ARBA" id="ARBA00022452"/>
    </source>
</evidence>
<evidence type="ECO:0000259" key="10">
    <source>
        <dbReference type="Pfam" id="PF07715"/>
    </source>
</evidence>
<keyword evidence="5 9" id="KW-0732">Signal</keyword>
<keyword evidence="12" id="KW-1185">Reference proteome</keyword>